<feature type="binding site" evidence="8">
    <location>
        <position position="171"/>
    </location>
    <ligand>
        <name>Zn(2+)</name>
        <dbReference type="ChEBI" id="CHEBI:29105"/>
        <label>1</label>
    </ligand>
</feature>
<dbReference type="GO" id="GO:0005737">
    <property type="term" value="C:cytoplasm"/>
    <property type="evidence" value="ECO:0007669"/>
    <property type="project" value="UniProtKB-SubCell"/>
</dbReference>
<dbReference type="InterPro" id="IPR012724">
    <property type="entry name" value="DnaJ"/>
</dbReference>
<dbReference type="GO" id="GO:0005524">
    <property type="term" value="F:ATP binding"/>
    <property type="evidence" value="ECO:0007669"/>
    <property type="project" value="InterPro"/>
</dbReference>
<dbReference type="STRING" id="1798473.A3G50_00185"/>
<feature type="binding site" evidence="8">
    <location>
        <position position="225"/>
    </location>
    <ligand>
        <name>Zn(2+)</name>
        <dbReference type="ChEBI" id="CHEBI:29105"/>
        <label>1</label>
    </ligand>
</feature>
<feature type="binding site" evidence="8">
    <location>
        <position position="214"/>
    </location>
    <ligand>
        <name>Zn(2+)</name>
        <dbReference type="ChEBI" id="CHEBI:29105"/>
        <label>2</label>
    </ligand>
</feature>
<feature type="repeat" description="CXXCXGXG motif" evidence="8">
    <location>
        <begin position="168"/>
        <end position="175"/>
    </location>
</feature>
<organism evidence="12 13">
    <name type="scientific">Candidatus Jorgensenbacteria bacterium RIFCSPLOWO2_12_FULL_42_11</name>
    <dbReference type="NCBI Taxonomy" id="1798473"/>
    <lineage>
        <taxon>Bacteria</taxon>
        <taxon>Candidatus Joergenseniibacteriota</taxon>
    </lineage>
</organism>
<dbReference type="GO" id="GO:0031072">
    <property type="term" value="F:heat shock protein binding"/>
    <property type="evidence" value="ECO:0007669"/>
    <property type="project" value="InterPro"/>
</dbReference>
<comment type="caution">
    <text evidence="12">The sequence shown here is derived from an EMBL/GenBank/DDBJ whole genome shotgun (WGS) entry which is preliminary data.</text>
</comment>
<keyword evidence="5 8" id="KW-0143">Chaperone</keyword>
<evidence type="ECO:0000256" key="3">
    <source>
        <dbReference type="ARBA" id="ARBA00022771"/>
    </source>
</evidence>
<dbReference type="GO" id="GO:0006260">
    <property type="term" value="P:DNA replication"/>
    <property type="evidence" value="ECO:0007669"/>
    <property type="project" value="UniProtKB-KW"/>
</dbReference>
<dbReference type="InterPro" id="IPR036869">
    <property type="entry name" value="J_dom_sf"/>
</dbReference>
<keyword evidence="1 8" id="KW-0479">Metal-binding</keyword>
<keyword evidence="8" id="KW-0235">DNA replication</keyword>
<dbReference type="Gene3D" id="2.10.230.10">
    <property type="entry name" value="Heat shock protein DnaJ, cysteine-rich domain"/>
    <property type="match status" value="1"/>
</dbReference>
<feature type="zinc finger region" description="CR-type" evidence="9">
    <location>
        <begin position="155"/>
        <end position="237"/>
    </location>
</feature>
<dbReference type="PRINTS" id="PR00625">
    <property type="entry name" value="JDOMAIN"/>
</dbReference>
<gene>
    <name evidence="8" type="primary">dnaJ</name>
    <name evidence="12" type="ORF">A3G50_00185</name>
</gene>
<dbReference type="CDD" id="cd10747">
    <property type="entry name" value="DnaJ_C"/>
    <property type="match status" value="1"/>
</dbReference>
<dbReference type="Pfam" id="PF00226">
    <property type="entry name" value="DnaJ"/>
    <property type="match status" value="1"/>
</dbReference>
<protein>
    <recommendedName>
        <fullName evidence="7 8">Chaperone protein DnaJ</fullName>
    </recommendedName>
</protein>
<dbReference type="GO" id="GO:0008270">
    <property type="term" value="F:zinc ion binding"/>
    <property type="evidence" value="ECO:0007669"/>
    <property type="project" value="UniProtKB-UniRule"/>
</dbReference>
<dbReference type="PROSITE" id="PS51188">
    <property type="entry name" value="ZF_CR"/>
    <property type="match status" value="1"/>
</dbReference>
<reference evidence="12 13" key="1">
    <citation type="journal article" date="2016" name="Nat. Commun.">
        <title>Thousands of microbial genomes shed light on interconnected biogeochemical processes in an aquifer system.</title>
        <authorList>
            <person name="Anantharaman K."/>
            <person name="Brown C.T."/>
            <person name="Hug L.A."/>
            <person name="Sharon I."/>
            <person name="Castelle C.J."/>
            <person name="Probst A.J."/>
            <person name="Thomas B.C."/>
            <person name="Singh A."/>
            <person name="Wilkins M.J."/>
            <person name="Karaoz U."/>
            <person name="Brodie E.L."/>
            <person name="Williams K.H."/>
            <person name="Hubbard S.S."/>
            <person name="Banfield J.F."/>
        </authorList>
    </citation>
    <scope>NUCLEOTIDE SEQUENCE [LARGE SCALE GENOMIC DNA]</scope>
</reference>
<dbReference type="GO" id="GO:0042026">
    <property type="term" value="P:protein refolding"/>
    <property type="evidence" value="ECO:0007669"/>
    <property type="project" value="TreeGrafter"/>
</dbReference>
<sequence>MKKDYYKILGVDRGASAEEIKKIFYKLAHQCHPHKAGKDEKKFKELNEKFKEINEAYQVLSDKEKRAQYDRFGQVFEGAPVGGSGGGGPFGFGQGFDASAGGFGFEEGAGDFGDLGDFFESFFEDMGIRQRRRTYRHGSDIETAQEISLEESFRGVRKHLQYRTLVACDKCQGLGYDKKDGKSVCSTCAGRGEIKENRQTFFGNFSQNRACPQCRGFGEVPNKVCSECKGSGQRPGLREVDIDIAPGVADGQIIKVKGMGEAGEQGSEAGDLYIRIKEKPHPLFRREGDDLFFNQELKLTEALLGKKIRINDLSGEFLDIELPAGFSFREKLKIHGKGMPRLHGTGRGNLYLELDLKSPKKLSEKARKIAEELDKEI</sequence>
<dbReference type="InterPro" id="IPR001305">
    <property type="entry name" value="HSP_DnaJ_Cys-rich_dom"/>
</dbReference>
<dbReference type="Pfam" id="PF00684">
    <property type="entry name" value="DnaJ_CXXCXGXG"/>
    <property type="match status" value="1"/>
</dbReference>
<dbReference type="Proteomes" id="UP000176633">
    <property type="component" value="Unassembled WGS sequence"/>
</dbReference>
<feature type="domain" description="J" evidence="10">
    <location>
        <begin position="4"/>
        <end position="73"/>
    </location>
</feature>
<feature type="binding site" evidence="8">
    <location>
        <position position="185"/>
    </location>
    <ligand>
        <name>Zn(2+)</name>
        <dbReference type="ChEBI" id="CHEBI:29105"/>
        <label>2</label>
    </ligand>
</feature>
<dbReference type="Pfam" id="PF01556">
    <property type="entry name" value="DnaJ_C"/>
    <property type="match status" value="1"/>
</dbReference>
<feature type="binding site" evidence="8">
    <location>
        <position position="211"/>
    </location>
    <ligand>
        <name>Zn(2+)</name>
        <dbReference type="ChEBI" id="CHEBI:29105"/>
        <label>2</label>
    </ligand>
</feature>
<evidence type="ECO:0000313" key="13">
    <source>
        <dbReference type="Proteomes" id="UP000176633"/>
    </source>
</evidence>
<feature type="binding site" evidence="8">
    <location>
        <position position="188"/>
    </location>
    <ligand>
        <name>Zn(2+)</name>
        <dbReference type="ChEBI" id="CHEBI:29105"/>
        <label>2</label>
    </ligand>
</feature>
<comment type="similarity">
    <text evidence="6 8">Belongs to the DnaJ family.</text>
</comment>
<dbReference type="SUPFAM" id="SSF46565">
    <property type="entry name" value="Chaperone J-domain"/>
    <property type="match status" value="1"/>
</dbReference>
<evidence type="ECO:0000256" key="2">
    <source>
        <dbReference type="ARBA" id="ARBA00022737"/>
    </source>
</evidence>
<keyword evidence="3 8" id="KW-0863">Zinc-finger</keyword>
<dbReference type="AlphaFoldDB" id="A0A1F6C160"/>
<evidence type="ECO:0000256" key="5">
    <source>
        <dbReference type="ARBA" id="ARBA00023186"/>
    </source>
</evidence>
<dbReference type="SMART" id="SM00271">
    <property type="entry name" value="DnaJ"/>
    <property type="match status" value="1"/>
</dbReference>
<dbReference type="InterPro" id="IPR008971">
    <property type="entry name" value="HSP40/DnaJ_pept-bd"/>
</dbReference>
<feature type="binding site" evidence="8">
    <location>
        <position position="228"/>
    </location>
    <ligand>
        <name>Zn(2+)</name>
        <dbReference type="ChEBI" id="CHEBI:29105"/>
        <label>1</label>
    </ligand>
</feature>
<keyword evidence="8" id="KW-0346">Stress response</keyword>
<dbReference type="InterPro" id="IPR018253">
    <property type="entry name" value="DnaJ_domain_CS"/>
</dbReference>
<dbReference type="FunFam" id="2.10.230.10:FF:000002">
    <property type="entry name" value="Molecular chaperone DnaJ"/>
    <property type="match status" value="1"/>
</dbReference>
<dbReference type="EMBL" id="MFKM01000030">
    <property type="protein sequence ID" value="OGG42944.1"/>
    <property type="molecule type" value="Genomic_DNA"/>
</dbReference>
<dbReference type="SUPFAM" id="SSF57938">
    <property type="entry name" value="DnaJ/Hsp40 cysteine-rich domain"/>
    <property type="match status" value="1"/>
</dbReference>
<keyword evidence="4 8" id="KW-0862">Zinc</keyword>
<dbReference type="InterPro" id="IPR001623">
    <property type="entry name" value="DnaJ_domain"/>
</dbReference>
<evidence type="ECO:0000256" key="8">
    <source>
        <dbReference type="HAMAP-Rule" id="MF_01152"/>
    </source>
</evidence>
<evidence type="ECO:0000256" key="4">
    <source>
        <dbReference type="ARBA" id="ARBA00022833"/>
    </source>
</evidence>
<feature type="repeat" description="CXXCXGXG motif" evidence="8">
    <location>
        <begin position="185"/>
        <end position="192"/>
    </location>
</feature>
<evidence type="ECO:0000259" key="11">
    <source>
        <dbReference type="PROSITE" id="PS51188"/>
    </source>
</evidence>
<dbReference type="Gene3D" id="1.10.287.110">
    <property type="entry name" value="DnaJ domain"/>
    <property type="match status" value="1"/>
</dbReference>
<evidence type="ECO:0000256" key="7">
    <source>
        <dbReference type="ARBA" id="ARBA00067609"/>
    </source>
</evidence>
<evidence type="ECO:0000256" key="1">
    <source>
        <dbReference type="ARBA" id="ARBA00022723"/>
    </source>
</evidence>
<dbReference type="SUPFAM" id="SSF49493">
    <property type="entry name" value="HSP40/DnaJ peptide-binding domain"/>
    <property type="match status" value="2"/>
</dbReference>
<evidence type="ECO:0000256" key="9">
    <source>
        <dbReference type="PROSITE-ProRule" id="PRU00546"/>
    </source>
</evidence>
<feature type="repeat" description="CXXCXGXG motif" evidence="8">
    <location>
        <begin position="211"/>
        <end position="218"/>
    </location>
</feature>
<proteinExistence type="inferred from homology"/>
<evidence type="ECO:0000259" key="10">
    <source>
        <dbReference type="PROSITE" id="PS50076"/>
    </source>
</evidence>
<dbReference type="InterPro" id="IPR036410">
    <property type="entry name" value="HSP_DnaJ_Cys-rich_dom_sf"/>
</dbReference>
<keyword evidence="8" id="KW-0963">Cytoplasm</keyword>
<dbReference type="FunFam" id="2.60.260.20:FF:000013">
    <property type="entry name" value="DnaJ subfamily B member 11"/>
    <property type="match status" value="1"/>
</dbReference>
<dbReference type="PANTHER" id="PTHR43096">
    <property type="entry name" value="DNAJ HOMOLOG 1, MITOCHONDRIAL-RELATED"/>
    <property type="match status" value="1"/>
</dbReference>
<feature type="repeat" description="CXXCXGXG motif" evidence="8">
    <location>
        <begin position="225"/>
        <end position="232"/>
    </location>
</feature>
<dbReference type="Gene3D" id="2.60.260.20">
    <property type="entry name" value="Urease metallochaperone UreE, N-terminal domain"/>
    <property type="match status" value="2"/>
</dbReference>
<dbReference type="GO" id="GO:0051082">
    <property type="term" value="F:unfolded protein binding"/>
    <property type="evidence" value="ECO:0007669"/>
    <property type="project" value="UniProtKB-UniRule"/>
</dbReference>
<dbReference type="InterPro" id="IPR002939">
    <property type="entry name" value="DnaJ_C"/>
</dbReference>
<comment type="function">
    <text evidence="8">Participates actively in the response to hyperosmotic and heat shock by preventing the aggregation of stress-denatured proteins and by disaggregating proteins, also in an autonomous, DnaK-independent fashion. Unfolded proteins bind initially to DnaJ; upon interaction with the DnaJ-bound protein, DnaK hydrolyzes its bound ATP, resulting in the formation of a stable complex. GrpE releases ADP from DnaK; ATP binding to DnaK triggers the release of the substrate protein, thus completing the reaction cycle. Several rounds of ATP-dependent interactions between DnaJ, DnaK and GrpE are required for fully efficient folding. Also involved, together with DnaK and GrpE, in the DNA replication of plasmids through activation of initiation proteins.</text>
</comment>
<feature type="domain" description="CR-type" evidence="11">
    <location>
        <begin position="155"/>
        <end position="237"/>
    </location>
</feature>
<dbReference type="GO" id="GO:0009408">
    <property type="term" value="P:response to heat"/>
    <property type="evidence" value="ECO:0007669"/>
    <property type="project" value="InterPro"/>
</dbReference>
<dbReference type="CDD" id="cd10719">
    <property type="entry name" value="DnaJ_zf"/>
    <property type="match status" value="1"/>
</dbReference>
<dbReference type="HAMAP" id="MF_01152">
    <property type="entry name" value="DnaJ"/>
    <property type="match status" value="1"/>
</dbReference>
<feature type="binding site" evidence="8">
    <location>
        <position position="168"/>
    </location>
    <ligand>
        <name>Zn(2+)</name>
        <dbReference type="ChEBI" id="CHEBI:29105"/>
        <label>1</label>
    </ligand>
</feature>
<comment type="domain">
    <text evidence="8">The J domain is necessary and sufficient to stimulate DnaK ATPase activity. Zinc center 1 plays an important role in the autonomous, DnaK-independent chaperone activity of DnaJ. Zinc center 2 is essential for interaction with DnaK and for DnaJ activity.</text>
</comment>
<comment type="cofactor">
    <cofactor evidence="8">
        <name>Zn(2+)</name>
        <dbReference type="ChEBI" id="CHEBI:29105"/>
    </cofactor>
    <text evidence="8">Binds 2 Zn(2+) ions per monomer.</text>
</comment>
<name>A0A1F6C160_9BACT</name>
<dbReference type="PROSITE" id="PS50076">
    <property type="entry name" value="DNAJ_2"/>
    <property type="match status" value="1"/>
</dbReference>
<comment type="subunit">
    <text evidence="8">Homodimer.</text>
</comment>
<evidence type="ECO:0000256" key="6">
    <source>
        <dbReference type="ARBA" id="ARBA00061004"/>
    </source>
</evidence>
<dbReference type="PANTHER" id="PTHR43096:SF52">
    <property type="entry name" value="DNAJ HOMOLOG 1, MITOCHONDRIAL-RELATED"/>
    <property type="match status" value="1"/>
</dbReference>
<evidence type="ECO:0000313" key="12">
    <source>
        <dbReference type="EMBL" id="OGG42944.1"/>
    </source>
</evidence>
<keyword evidence="2 8" id="KW-0677">Repeat</keyword>
<dbReference type="PROSITE" id="PS00636">
    <property type="entry name" value="DNAJ_1"/>
    <property type="match status" value="1"/>
</dbReference>
<comment type="subcellular location">
    <subcellularLocation>
        <location evidence="8">Cytoplasm</location>
    </subcellularLocation>
</comment>
<accession>A0A1F6C160</accession>
<dbReference type="CDD" id="cd06257">
    <property type="entry name" value="DnaJ"/>
    <property type="match status" value="1"/>
</dbReference>